<dbReference type="OMA" id="KFYCSQI"/>
<dbReference type="KEGG" id="tut:107362726"/>
<dbReference type="GO" id="GO:0003723">
    <property type="term" value="F:RNA binding"/>
    <property type="evidence" value="ECO:0007669"/>
    <property type="project" value="TreeGrafter"/>
</dbReference>
<feature type="region of interest" description="Disordered" evidence="1">
    <location>
        <begin position="365"/>
        <end position="449"/>
    </location>
</feature>
<dbReference type="InterPro" id="IPR034629">
    <property type="entry name" value="PTCD2"/>
</dbReference>
<dbReference type="GO" id="GO:0007005">
    <property type="term" value="P:mitochondrion organization"/>
    <property type="evidence" value="ECO:0007669"/>
    <property type="project" value="TreeGrafter"/>
</dbReference>
<dbReference type="GO" id="GO:0005739">
    <property type="term" value="C:mitochondrion"/>
    <property type="evidence" value="ECO:0007669"/>
    <property type="project" value="InterPro"/>
</dbReference>
<evidence type="ECO:0000313" key="2">
    <source>
        <dbReference type="EnsemblMetazoa" id="tetur08g06560.1"/>
    </source>
</evidence>
<evidence type="ECO:0000256" key="1">
    <source>
        <dbReference type="SAM" id="MobiDB-lite"/>
    </source>
</evidence>
<dbReference type="Proteomes" id="UP000015104">
    <property type="component" value="Unassembled WGS sequence"/>
</dbReference>
<organism evidence="2 3">
    <name type="scientific">Tetranychus urticae</name>
    <name type="common">Two-spotted spider mite</name>
    <dbReference type="NCBI Taxonomy" id="32264"/>
    <lineage>
        <taxon>Eukaryota</taxon>
        <taxon>Metazoa</taxon>
        <taxon>Ecdysozoa</taxon>
        <taxon>Arthropoda</taxon>
        <taxon>Chelicerata</taxon>
        <taxon>Arachnida</taxon>
        <taxon>Acari</taxon>
        <taxon>Acariformes</taxon>
        <taxon>Trombidiformes</taxon>
        <taxon>Prostigmata</taxon>
        <taxon>Eleutherengona</taxon>
        <taxon>Raphignathae</taxon>
        <taxon>Tetranychoidea</taxon>
        <taxon>Tetranychidae</taxon>
        <taxon>Tetranychus</taxon>
    </lineage>
</organism>
<dbReference type="OrthoDB" id="6073372at2759"/>
<reference evidence="2" key="2">
    <citation type="submission" date="2015-06" db="UniProtKB">
        <authorList>
            <consortium name="EnsemblMetazoa"/>
        </authorList>
    </citation>
    <scope>IDENTIFICATION</scope>
</reference>
<feature type="compositionally biased region" description="Basic and acidic residues" evidence="1">
    <location>
        <begin position="422"/>
        <end position="443"/>
    </location>
</feature>
<dbReference type="EMBL" id="CAEY01001958">
    <property type="status" value="NOT_ANNOTATED_CDS"/>
    <property type="molecule type" value="Genomic_DNA"/>
</dbReference>
<protein>
    <submittedName>
        <fullName evidence="2">Uncharacterized protein</fullName>
    </submittedName>
</protein>
<gene>
    <name evidence="2" type="primary">107362726</name>
</gene>
<dbReference type="PANTHER" id="PTHR14700:SF0">
    <property type="entry name" value="PENTATRICOPEPTIDE REPEAT-CONTAINING PROTEIN 2, MITOCHONDRIAL"/>
    <property type="match status" value="1"/>
</dbReference>
<dbReference type="PANTHER" id="PTHR14700">
    <property type="entry name" value="PENTATRICOPEPTIDE REPEAT-CONTAINING PROTEIN 2, MITOCHONDRIAL"/>
    <property type="match status" value="1"/>
</dbReference>
<keyword evidence="3" id="KW-1185">Reference proteome</keyword>
<feature type="compositionally biased region" description="Gly residues" evidence="1">
    <location>
        <begin position="375"/>
        <end position="395"/>
    </location>
</feature>
<dbReference type="EnsemblMetazoa" id="tetur08g06560.1">
    <property type="protein sequence ID" value="tetur08g06560.1"/>
    <property type="gene ID" value="tetur08g06560"/>
</dbReference>
<sequence length="449" mass="51473">MSNLINQKILSSCLKNTSLKYGATLKSNGSLINGSYMTPVNQRFLFTANYLGVDTFENQRTKVSGQFGHLKDNLIERMKSTIEGKNKMIFSEDLKNSIFLVSNEPEDVALLKQVISKYTEQTNDINFSTYQFGPVVMRLLYLFGDSELAYNMLMDDKYKEFFNQERSFLITMDLCWEQGKYQQILDLYDRFRNLEGRPNKYPRDVITLVAAACYKLNTPEAFKYCLNLFVEIRESKTRLTRRAISFFSALALKQNDPEVALESLTLVDAPPNSAVLLSIRIMALASLKRIDDILYIIRNIINRGRPIERAIIIAEAVEKVDSAVEASENSELRNDWENIKRALEENKLIQENSLEPIICNPIERTVRNDQPFRQGAGGYGQGSRGYGQGAGGYGQGSNNYDQQRDNRFRGPRGNQNSGGGYRRNDNYGDQRRRNYDSRFREEDGSNYQQ</sequence>
<evidence type="ECO:0000313" key="3">
    <source>
        <dbReference type="Proteomes" id="UP000015104"/>
    </source>
</evidence>
<dbReference type="HOGENOM" id="CLU_610204_0_0_1"/>
<dbReference type="GO" id="GO:0050684">
    <property type="term" value="P:regulation of mRNA processing"/>
    <property type="evidence" value="ECO:0007669"/>
    <property type="project" value="InterPro"/>
</dbReference>
<dbReference type="AlphaFoldDB" id="T1KC68"/>
<accession>T1KC68</accession>
<proteinExistence type="predicted"/>
<name>T1KC68_TETUR</name>
<dbReference type="eggNOG" id="ENOG502R1K6">
    <property type="taxonomic scope" value="Eukaryota"/>
</dbReference>
<reference evidence="3" key="1">
    <citation type="submission" date="2011-08" db="EMBL/GenBank/DDBJ databases">
        <authorList>
            <person name="Rombauts S."/>
        </authorList>
    </citation>
    <scope>NUCLEOTIDE SEQUENCE</scope>
    <source>
        <strain evidence="3">London</strain>
    </source>
</reference>